<protein>
    <submittedName>
        <fullName evidence="1">Uncharacterized protein</fullName>
    </submittedName>
</protein>
<sequence length="69" mass="7758">MLVRCQLSFAGYFDLAIGNGEKLSEEESATIDKVCKEEANAFMLFDPVVIKGLYRRGLVYLDVCVYAED</sequence>
<name>A0ACB9JTH1_9ASTR</name>
<proteinExistence type="predicted"/>
<dbReference type="EMBL" id="CM042019">
    <property type="protein sequence ID" value="KAI3823331.1"/>
    <property type="molecule type" value="Genomic_DNA"/>
</dbReference>
<dbReference type="Proteomes" id="UP001056120">
    <property type="component" value="Linkage Group LG02"/>
</dbReference>
<keyword evidence="2" id="KW-1185">Reference proteome</keyword>
<organism evidence="1 2">
    <name type="scientific">Smallanthus sonchifolius</name>
    <dbReference type="NCBI Taxonomy" id="185202"/>
    <lineage>
        <taxon>Eukaryota</taxon>
        <taxon>Viridiplantae</taxon>
        <taxon>Streptophyta</taxon>
        <taxon>Embryophyta</taxon>
        <taxon>Tracheophyta</taxon>
        <taxon>Spermatophyta</taxon>
        <taxon>Magnoliopsida</taxon>
        <taxon>eudicotyledons</taxon>
        <taxon>Gunneridae</taxon>
        <taxon>Pentapetalae</taxon>
        <taxon>asterids</taxon>
        <taxon>campanulids</taxon>
        <taxon>Asterales</taxon>
        <taxon>Asteraceae</taxon>
        <taxon>Asteroideae</taxon>
        <taxon>Heliantheae alliance</taxon>
        <taxon>Millerieae</taxon>
        <taxon>Smallanthus</taxon>
    </lineage>
</organism>
<evidence type="ECO:0000313" key="2">
    <source>
        <dbReference type="Proteomes" id="UP001056120"/>
    </source>
</evidence>
<reference evidence="2" key="1">
    <citation type="journal article" date="2022" name="Mol. Ecol. Resour.">
        <title>The genomes of chicory, endive, great burdock and yacon provide insights into Asteraceae palaeo-polyploidization history and plant inulin production.</title>
        <authorList>
            <person name="Fan W."/>
            <person name="Wang S."/>
            <person name="Wang H."/>
            <person name="Wang A."/>
            <person name="Jiang F."/>
            <person name="Liu H."/>
            <person name="Zhao H."/>
            <person name="Xu D."/>
            <person name="Zhang Y."/>
        </authorList>
    </citation>
    <scope>NUCLEOTIDE SEQUENCE [LARGE SCALE GENOMIC DNA]</scope>
    <source>
        <strain evidence="2">cv. Yunnan</strain>
    </source>
</reference>
<reference evidence="1 2" key="2">
    <citation type="journal article" date="2022" name="Mol. Ecol. Resour.">
        <title>The genomes of chicory, endive, great burdock and yacon provide insights into Asteraceae paleo-polyploidization history and plant inulin production.</title>
        <authorList>
            <person name="Fan W."/>
            <person name="Wang S."/>
            <person name="Wang H."/>
            <person name="Wang A."/>
            <person name="Jiang F."/>
            <person name="Liu H."/>
            <person name="Zhao H."/>
            <person name="Xu D."/>
            <person name="Zhang Y."/>
        </authorList>
    </citation>
    <scope>NUCLEOTIDE SEQUENCE [LARGE SCALE GENOMIC DNA]</scope>
    <source>
        <strain evidence="2">cv. Yunnan</strain>
        <tissue evidence="1">Leaves</tissue>
    </source>
</reference>
<comment type="caution">
    <text evidence="1">The sequence shown here is derived from an EMBL/GenBank/DDBJ whole genome shotgun (WGS) entry which is preliminary data.</text>
</comment>
<accession>A0ACB9JTH1</accession>
<gene>
    <name evidence="1" type="ORF">L1987_04766</name>
</gene>
<evidence type="ECO:0000313" key="1">
    <source>
        <dbReference type="EMBL" id="KAI3823331.1"/>
    </source>
</evidence>